<sequence>MASVTNNKQTPTESDDIDLGKIVGELIDHPQANYCYHNSFYGYSSALCITSDPNISINSTNSG</sequence>
<reference evidence="1 2" key="1">
    <citation type="submission" date="2018-06" db="EMBL/GenBank/DDBJ databases">
        <authorList>
            <consortium name="Pathogen Informatics"/>
            <person name="Doyle S."/>
        </authorList>
    </citation>
    <scope>NUCLEOTIDE SEQUENCE [LARGE SCALE GENOMIC DNA]</scope>
    <source>
        <strain evidence="1 2">NCTC9177</strain>
    </source>
</reference>
<comment type="caution">
    <text evidence="1">The sequence shown here is derived from an EMBL/GenBank/DDBJ whole genome shotgun (WGS) entry which is preliminary data.</text>
</comment>
<organism evidence="1 2">
    <name type="scientific">Klebsiella variicola</name>
    <dbReference type="NCBI Taxonomy" id="244366"/>
    <lineage>
        <taxon>Bacteria</taxon>
        <taxon>Pseudomonadati</taxon>
        <taxon>Pseudomonadota</taxon>
        <taxon>Gammaproteobacteria</taxon>
        <taxon>Enterobacterales</taxon>
        <taxon>Enterobacteriaceae</taxon>
        <taxon>Klebsiella/Raoultella group</taxon>
        <taxon>Klebsiella</taxon>
        <taxon>Klebsiella pneumoniae complex</taxon>
    </lineage>
</organism>
<keyword evidence="1" id="KW-0472">Membrane</keyword>
<dbReference type="AlphaFoldDB" id="A0A7H4MNN6"/>
<dbReference type="Proteomes" id="UP000254545">
    <property type="component" value="Unassembled WGS sequence"/>
</dbReference>
<dbReference type="EMBL" id="UGKR01000003">
    <property type="protein sequence ID" value="STS91936.1"/>
    <property type="molecule type" value="Genomic_DNA"/>
</dbReference>
<proteinExistence type="predicted"/>
<accession>A0A7H4MNN6</accession>
<protein>
    <submittedName>
        <fullName evidence="1">Putative transmembrane protein Wzc</fullName>
    </submittedName>
</protein>
<evidence type="ECO:0000313" key="1">
    <source>
        <dbReference type="EMBL" id="STS91936.1"/>
    </source>
</evidence>
<name>A0A7H4MNN6_KLEVA</name>
<keyword evidence="1" id="KW-0812">Transmembrane</keyword>
<gene>
    <name evidence="1" type="ORF">NCTC9177_05863</name>
</gene>
<evidence type="ECO:0000313" key="2">
    <source>
        <dbReference type="Proteomes" id="UP000254545"/>
    </source>
</evidence>